<proteinExistence type="predicted"/>
<name>X0X9D9_9ZZZZ</name>
<dbReference type="AlphaFoldDB" id="X0X9D9"/>
<accession>X0X9D9</accession>
<reference evidence="1" key="1">
    <citation type="journal article" date="2014" name="Front. Microbiol.">
        <title>High frequency of phylogenetically diverse reductive dehalogenase-homologous genes in deep subseafloor sedimentary metagenomes.</title>
        <authorList>
            <person name="Kawai M."/>
            <person name="Futagami T."/>
            <person name="Toyoda A."/>
            <person name="Takaki Y."/>
            <person name="Nishi S."/>
            <person name="Hori S."/>
            <person name="Arai W."/>
            <person name="Tsubouchi T."/>
            <person name="Morono Y."/>
            <person name="Uchiyama I."/>
            <person name="Ito T."/>
            <person name="Fujiyama A."/>
            <person name="Inagaki F."/>
            <person name="Takami H."/>
        </authorList>
    </citation>
    <scope>NUCLEOTIDE SEQUENCE</scope>
    <source>
        <strain evidence="1">Expedition CK06-06</strain>
    </source>
</reference>
<dbReference type="EMBL" id="BARS01048137">
    <property type="protein sequence ID" value="GAG33293.1"/>
    <property type="molecule type" value="Genomic_DNA"/>
</dbReference>
<protein>
    <submittedName>
        <fullName evidence="1">Uncharacterized protein</fullName>
    </submittedName>
</protein>
<feature type="non-terminal residue" evidence="1">
    <location>
        <position position="80"/>
    </location>
</feature>
<dbReference type="Gene3D" id="2.60.120.10">
    <property type="entry name" value="Jelly Rolls"/>
    <property type="match status" value="1"/>
</dbReference>
<evidence type="ECO:0000313" key="1">
    <source>
        <dbReference type="EMBL" id="GAG33293.1"/>
    </source>
</evidence>
<dbReference type="InterPro" id="IPR014710">
    <property type="entry name" value="RmlC-like_jellyroll"/>
</dbReference>
<comment type="caution">
    <text evidence="1">The sequence shown here is derived from an EMBL/GenBank/DDBJ whole genome shotgun (WGS) entry which is preliminary data.</text>
</comment>
<gene>
    <name evidence="1" type="ORF">S01H1_72206</name>
</gene>
<sequence>MKIKLDPRHAKALSFQAYGPQGDVEGVFVAPLTKHRALEGWFMEYLRLSGPKVEALPVDFEVRQISFSRAAPGRINAFHV</sequence>
<organism evidence="1">
    <name type="scientific">marine sediment metagenome</name>
    <dbReference type="NCBI Taxonomy" id="412755"/>
    <lineage>
        <taxon>unclassified sequences</taxon>
        <taxon>metagenomes</taxon>
        <taxon>ecological metagenomes</taxon>
    </lineage>
</organism>